<reference evidence="11 12" key="1">
    <citation type="submission" date="2019-08" db="EMBL/GenBank/DDBJ databases">
        <title>Seonamhaeicola sediminis sp. nov., isolated from marine sediment.</title>
        <authorList>
            <person name="Cao W.R."/>
        </authorList>
    </citation>
    <scope>NUCLEOTIDE SEQUENCE [LARGE SCALE GENOMIC DNA]</scope>
    <source>
        <strain evidence="11 12">B011</strain>
    </source>
</reference>
<dbReference type="EC" id="1.2.1.-" evidence="9"/>
<dbReference type="GO" id="GO:0006006">
    <property type="term" value="P:glucose metabolic process"/>
    <property type="evidence" value="ECO:0007669"/>
    <property type="project" value="InterPro"/>
</dbReference>
<evidence type="ECO:0000256" key="5">
    <source>
        <dbReference type="PIRSR" id="PIRSR000149-2"/>
    </source>
</evidence>
<accession>A0A5D0HW46</accession>
<evidence type="ECO:0000313" key="12">
    <source>
        <dbReference type="Proteomes" id="UP000323930"/>
    </source>
</evidence>
<dbReference type="GO" id="GO:0050661">
    <property type="term" value="F:NADP binding"/>
    <property type="evidence" value="ECO:0007669"/>
    <property type="project" value="InterPro"/>
</dbReference>
<feature type="binding site" evidence="5">
    <location>
        <begin position="207"/>
        <end position="208"/>
    </location>
    <ligand>
        <name>D-glyceraldehyde 3-phosphate</name>
        <dbReference type="ChEBI" id="CHEBI:59776"/>
    </ligand>
</feature>
<dbReference type="RefSeq" id="WP_148543991.1">
    <property type="nucleotide sequence ID" value="NZ_VSDQ01000679.1"/>
</dbReference>
<comment type="subunit">
    <text evidence="2">Homotetramer.</text>
</comment>
<dbReference type="InterPro" id="IPR036291">
    <property type="entry name" value="NAD(P)-bd_dom_sf"/>
</dbReference>
<feature type="binding site" evidence="5">
    <location>
        <position position="179"/>
    </location>
    <ligand>
        <name>D-glyceraldehyde 3-phosphate</name>
        <dbReference type="ChEBI" id="CHEBI:59776"/>
    </ligand>
</feature>
<dbReference type="EMBL" id="VSDQ01000679">
    <property type="protein sequence ID" value="TYA74749.1"/>
    <property type="molecule type" value="Genomic_DNA"/>
</dbReference>
<feature type="binding site" evidence="6">
    <location>
        <begin position="11"/>
        <end position="12"/>
    </location>
    <ligand>
        <name>NAD(+)</name>
        <dbReference type="ChEBI" id="CHEBI:57540"/>
    </ligand>
</feature>
<dbReference type="FunFam" id="3.40.50.720:FF:000001">
    <property type="entry name" value="Glyceraldehyde-3-phosphate dehydrogenase"/>
    <property type="match status" value="1"/>
</dbReference>
<dbReference type="PRINTS" id="PR00078">
    <property type="entry name" value="G3PDHDRGNASE"/>
</dbReference>
<feature type="site" description="Activates thiol group during catalysis" evidence="7">
    <location>
        <position position="176"/>
    </location>
</feature>
<keyword evidence="12" id="KW-1185">Reference proteome</keyword>
<dbReference type="InterPro" id="IPR020828">
    <property type="entry name" value="GlycerAld_3-P_DH_NAD(P)-bd"/>
</dbReference>
<evidence type="ECO:0000259" key="10">
    <source>
        <dbReference type="SMART" id="SM00846"/>
    </source>
</evidence>
<dbReference type="Gene3D" id="3.40.50.720">
    <property type="entry name" value="NAD(P)-binding Rossmann-like Domain"/>
    <property type="match status" value="1"/>
</dbReference>
<comment type="caution">
    <text evidence="11">The sequence shown here is derived from an EMBL/GenBank/DDBJ whole genome shotgun (WGS) entry which is preliminary data.</text>
</comment>
<evidence type="ECO:0000256" key="7">
    <source>
        <dbReference type="PIRSR" id="PIRSR000149-4"/>
    </source>
</evidence>
<dbReference type="GO" id="GO:0016620">
    <property type="term" value="F:oxidoreductase activity, acting on the aldehyde or oxo group of donors, NAD or NADP as acceptor"/>
    <property type="evidence" value="ECO:0007669"/>
    <property type="project" value="InterPro"/>
</dbReference>
<keyword evidence="3 9" id="KW-0560">Oxidoreductase</keyword>
<feature type="binding site" evidence="6">
    <location>
        <position position="119"/>
    </location>
    <ligand>
        <name>NAD(+)</name>
        <dbReference type="ChEBI" id="CHEBI:57540"/>
    </ligand>
</feature>
<dbReference type="OrthoDB" id="9803304at2"/>
<evidence type="ECO:0000313" key="11">
    <source>
        <dbReference type="EMBL" id="TYA74749.1"/>
    </source>
</evidence>
<evidence type="ECO:0000256" key="4">
    <source>
        <dbReference type="PIRSR" id="PIRSR000149-1"/>
    </source>
</evidence>
<feature type="binding site" evidence="5">
    <location>
        <begin position="148"/>
        <end position="150"/>
    </location>
    <ligand>
        <name>D-glyceraldehyde 3-phosphate</name>
        <dbReference type="ChEBI" id="CHEBI:59776"/>
    </ligand>
</feature>
<dbReference type="CDD" id="cd05214">
    <property type="entry name" value="GAPDH_I_N"/>
    <property type="match status" value="1"/>
</dbReference>
<name>A0A5D0HW46_9FLAO</name>
<keyword evidence="6" id="KW-0547">Nucleotide-binding</keyword>
<dbReference type="PIRSF" id="PIRSF000149">
    <property type="entry name" value="GAP_DH"/>
    <property type="match status" value="1"/>
</dbReference>
<feature type="domain" description="Glyceraldehyde 3-phosphate dehydrogenase NAD(P) binding" evidence="10">
    <location>
        <begin position="2"/>
        <end position="149"/>
    </location>
</feature>
<protein>
    <recommendedName>
        <fullName evidence="9">Glyceraldehyde-3-phosphate dehydrogenase</fullName>
        <ecNumber evidence="9">1.2.1.-</ecNumber>
    </recommendedName>
</protein>
<dbReference type="InterPro" id="IPR020829">
    <property type="entry name" value="GlycerAld_3-P_DH_cat"/>
</dbReference>
<dbReference type="Proteomes" id="UP000323930">
    <property type="component" value="Unassembled WGS sequence"/>
</dbReference>
<evidence type="ECO:0000256" key="9">
    <source>
        <dbReference type="RuleBase" id="RU361160"/>
    </source>
</evidence>
<dbReference type="PROSITE" id="PS00071">
    <property type="entry name" value="GAPDH"/>
    <property type="match status" value="1"/>
</dbReference>
<feature type="binding site" evidence="6">
    <location>
        <position position="77"/>
    </location>
    <ligand>
        <name>NAD(+)</name>
        <dbReference type="ChEBI" id="CHEBI:57540"/>
    </ligand>
</feature>
<dbReference type="GO" id="GO:0051287">
    <property type="term" value="F:NAD binding"/>
    <property type="evidence" value="ECO:0007669"/>
    <property type="project" value="InterPro"/>
</dbReference>
<dbReference type="InterPro" id="IPR020831">
    <property type="entry name" value="GlycerAld/Erythrose_P_DH"/>
</dbReference>
<dbReference type="Gene3D" id="3.30.360.10">
    <property type="entry name" value="Dihydrodipicolinate Reductase, domain 2"/>
    <property type="match status" value="1"/>
</dbReference>
<evidence type="ECO:0000256" key="2">
    <source>
        <dbReference type="ARBA" id="ARBA00011881"/>
    </source>
</evidence>
<dbReference type="SMART" id="SM00846">
    <property type="entry name" value="Gp_dh_N"/>
    <property type="match status" value="1"/>
</dbReference>
<comment type="similarity">
    <text evidence="1 8">Belongs to the glyceraldehyde-3-phosphate dehydrogenase family.</text>
</comment>
<evidence type="ECO:0000256" key="8">
    <source>
        <dbReference type="RuleBase" id="RU000397"/>
    </source>
</evidence>
<dbReference type="SUPFAM" id="SSF55347">
    <property type="entry name" value="Glyceraldehyde-3-phosphate dehydrogenase-like, C-terminal domain"/>
    <property type="match status" value="1"/>
</dbReference>
<dbReference type="PANTHER" id="PTHR43148">
    <property type="entry name" value="GLYCERALDEHYDE-3-PHOSPHATE DEHYDROGENASE 2"/>
    <property type="match status" value="1"/>
</dbReference>
<dbReference type="SUPFAM" id="SSF51735">
    <property type="entry name" value="NAD(P)-binding Rossmann-fold domains"/>
    <property type="match status" value="1"/>
</dbReference>
<feature type="binding site" evidence="6">
    <location>
        <position position="33"/>
    </location>
    <ligand>
        <name>NAD(+)</name>
        <dbReference type="ChEBI" id="CHEBI:57540"/>
    </ligand>
</feature>
<feature type="binding site" evidence="6">
    <location>
        <position position="313"/>
    </location>
    <ligand>
        <name>NAD(+)</name>
        <dbReference type="ChEBI" id="CHEBI:57540"/>
    </ligand>
</feature>
<feature type="binding site" evidence="5">
    <location>
        <position position="230"/>
    </location>
    <ligand>
        <name>D-glyceraldehyde 3-phosphate</name>
        <dbReference type="ChEBI" id="CHEBI:59776"/>
    </ligand>
</feature>
<dbReference type="AlphaFoldDB" id="A0A5D0HW46"/>
<sequence>MKKVAINGMGRIGRATLKIISDTPEIEVVAINDIAPIDNIAYLLKHDSVHGTFEKDVDVTENSLVVDGKTIPFYQERNPSDLPWKQLGVDIVIESTGVFTKQEDAQKHVDAGAKTVIISGPTSSADVPTVVHGVNTKDGQSTIFSCASCTTNNISPVMEILGRRIGIEKAIMTTIHANTASNKMVDAPSKKMRMGRSGINNLIPTTTGAATATTKALPLFKDKFDGMAIRVPVAVGSVSDITLVTSKKTTVEDINAILEEEAQTSQYKGVLKATYSPIVSSDIIKDPHASIVDLEMTKVVDGDLVKILAWYDNEWGFANQMVRQIQSL</sequence>
<dbReference type="InterPro" id="IPR020830">
    <property type="entry name" value="GlycerAld_3-P_DH_AS"/>
</dbReference>
<dbReference type="Pfam" id="PF00044">
    <property type="entry name" value="Gp_dh_N"/>
    <property type="match status" value="1"/>
</dbReference>
<dbReference type="Pfam" id="PF02800">
    <property type="entry name" value="Gp_dh_C"/>
    <property type="match status" value="1"/>
</dbReference>
<dbReference type="NCBIfam" id="TIGR01534">
    <property type="entry name" value="GAPDH-I"/>
    <property type="match status" value="1"/>
</dbReference>
<evidence type="ECO:0000256" key="3">
    <source>
        <dbReference type="ARBA" id="ARBA00023002"/>
    </source>
</evidence>
<evidence type="ECO:0000256" key="1">
    <source>
        <dbReference type="ARBA" id="ARBA00007406"/>
    </source>
</evidence>
<keyword evidence="6" id="KW-0520">NAD</keyword>
<feature type="active site" description="Nucleophile" evidence="4">
    <location>
        <position position="149"/>
    </location>
</feature>
<dbReference type="FunFam" id="3.30.360.10:FF:000002">
    <property type="entry name" value="Glyceraldehyde-3-phosphate dehydrogenase"/>
    <property type="match status" value="1"/>
</dbReference>
<organism evidence="11 12">
    <name type="scientific">Seonamhaeicola marinus</name>
    <dbReference type="NCBI Taxonomy" id="1912246"/>
    <lineage>
        <taxon>Bacteria</taxon>
        <taxon>Pseudomonadati</taxon>
        <taxon>Bacteroidota</taxon>
        <taxon>Flavobacteriia</taxon>
        <taxon>Flavobacteriales</taxon>
        <taxon>Flavobacteriaceae</taxon>
    </lineage>
</organism>
<gene>
    <name evidence="11" type="primary">gap</name>
    <name evidence="11" type="ORF">FUA24_15685</name>
</gene>
<dbReference type="InterPro" id="IPR006424">
    <property type="entry name" value="Glyceraldehyde-3-P_DH_1"/>
</dbReference>
<proteinExistence type="inferred from homology"/>
<evidence type="ECO:0000256" key="6">
    <source>
        <dbReference type="PIRSR" id="PIRSR000149-3"/>
    </source>
</evidence>